<keyword evidence="1" id="KW-1133">Transmembrane helix</keyword>
<reference evidence="2 3" key="1">
    <citation type="submission" date="2019-07" db="EMBL/GenBank/DDBJ databases">
        <title>Complete Genome Sequence and Methylome Analysis of Arthrobacter luteus NEB113.</title>
        <authorList>
            <person name="Fomenkov A."/>
            <person name="Anton B.P."/>
            <person name="Vincze T."/>
            <person name="Roberts R.J."/>
        </authorList>
    </citation>
    <scope>NUCLEOTIDE SEQUENCE [LARGE SCALE GENOMIC DNA]</scope>
    <source>
        <strain evidence="2 3">NEB113</strain>
    </source>
</reference>
<dbReference type="Proteomes" id="UP000319068">
    <property type="component" value="Chromosome"/>
</dbReference>
<protein>
    <submittedName>
        <fullName evidence="2">Uncharacterized protein</fullName>
    </submittedName>
</protein>
<organism evidence="2 3">
    <name type="scientific">Cellulosimicrobium cellulans</name>
    <name type="common">Arthrobacter luteus</name>
    <dbReference type="NCBI Taxonomy" id="1710"/>
    <lineage>
        <taxon>Bacteria</taxon>
        <taxon>Bacillati</taxon>
        <taxon>Actinomycetota</taxon>
        <taxon>Actinomycetes</taxon>
        <taxon>Micrococcales</taxon>
        <taxon>Promicromonosporaceae</taxon>
        <taxon>Cellulosimicrobium</taxon>
    </lineage>
</organism>
<evidence type="ECO:0000313" key="3">
    <source>
        <dbReference type="Proteomes" id="UP000319068"/>
    </source>
</evidence>
<keyword evidence="3" id="KW-1185">Reference proteome</keyword>
<name>A0ABX5XDB6_CELCE</name>
<evidence type="ECO:0000313" key="2">
    <source>
        <dbReference type="EMBL" id="QDP76222.1"/>
    </source>
</evidence>
<keyword evidence="1" id="KW-0472">Membrane</keyword>
<gene>
    <name evidence="2" type="ORF">FOG94_14875</name>
</gene>
<sequence length="88" mass="8989">MSARGPRRSWTWTRTAAGDEFEQVVEEGAVLAVEVDRGGGPRSQTVRGGSQVQDGGDSRALAVLQLVVDVVGVVVTVGGLVATVAALG</sequence>
<feature type="transmembrane region" description="Helical" evidence="1">
    <location>
        <begin position="66"/>
        <end position="87"/>
    </location>
</feature>
<evidence type="ECO:0000256" key="1">
    <source>
        <dbReference type="SAM" id="Phobius"/>
    </source>
</evidence>
<accession>A0ABX5XDB6</accession>
<dbReference type="RefSeq" id="WP_085387632.1">
    <property type="nucleotide sequence ID" value="NZ_BSTG01000005.1"/>
</dbReference>
<proteinExistence type="predicted"/>
<dbReference type="EMBL" id="CP041694">
    <property type="protein sequence ID" value="QDP76222.1"/>
    <property type="molecule type" value="Genomic_DNA"/>
</dbReference>
<keyword evidence="1" id="KW-0812">Transmembrane</keyword>